<evidence type="ECO:0000256" key="13">
    <source>
        <dbReference type="RuleBase" id="RU362123"/>
    </source>
</evidence>
<protein>
    <recommendedName>
        <fullName evidence="3 13">Protein TonB</fullName>
    </recommendedName>
</protein>
<evidence type="ECO:0000256" key="2">
    <source>
        <dbReference type="ARBA" id="ARBA00006555"/>
    </source>
</evidence>
<reference evidence="16" key="1">
    <citation type="submission" date="2022-06" db="EMBL/GenBank/DDBJ databases">
        <title>Draft genome sequences of Pectobacterium carotovorum subsp. carotovorum str. NBRC12380.</title>
        <authorList>
            <person name="Wakabayashi Y."/>
            <person name="Kojima K."/>
        </authorList>
    </citation>
    <scope>NUCLEOTIDE SEQUENCE</scope>
    <source>
        <strain evidence="16">NBRC 12380</strain>
    </source>
</reference>
<proteinExistence type="inferred from homology"/>
<evidence type="ECO:0000256" key="14">
    <source>
        <dbReference type="SAM" id="MobiDB-lite"/>
    </source>
</evidence>
<dbReference type="InterPro" id="IPR003538">
    <property type="entry name" value="TonB"/>
</dbReference>
<evidence type="ECO:0000259" key="15">
    <source>
        <dbReference type="PROSITE" id="PS52015"/>
    </source>
</evidence>
<dbReference type="RefSeq" id="WP_161502836.1">
    <property type="nucleotide sequence ID" value="NZ_BRLF01000011.1"/>
</dbReference>
<dbReference type="InterPro" id="IPR037682">
    <property type="entry name" value="TonB_C"/>
</dbReference>
<dbReference type="GO" id="GO:0098797">
    <property type="term" value="C:plasma membrane protein complex"/>
    <property type="evidence" value="ECO:0007669"/>
    <property type="project" value="TreeGrafter"/>
</dbReference>
<evidence type="ECO:0000313" key="19">
    <source>
        <dbReference type="Proteomes" id="UP001165145"/>
    </source>
</evidence>
<gene>
    <name evidence="17" type="ORF">Pcaca03_37710</name>
    <name evidence="16" type="ORF">SOASR016_37480</name>
</gene>
<dbReference type="GO" id="GO:0015031">
    <property type="term" value="P:protein transport"/>
    <property type="evidence" value="ECO:0007669"/>
    <property type="project" value="UniProtKB-UniRule"/>
</dbReference>
<evidence type="ECO:0000256" key="7">
    <source>
        <dbReference type="ARBA" id="ARBA00022692"/>
    </source>
</evidence>
<dbReference type="EMBL" id="BSRL01000011">
    <property type="protein sequence ID" value="GLV71327.1"/>
    <property type="molecule type" value="Genomic_DNA"/>
</dbReference>
<dbReference type="InterPro" id="IPR006260">
    <property type="entry name" value="TonB/TolA_C"/>
</dbReference>
<dbReference type="PANTHER" id="PTHR33446:SF8">
    <property type="entry name" value="PROTEIN TONB"/>
    <property type="match status" value="1"/>
</dbReference>
<dbReference type="GO" id="GO:0015891">
    <property type="term" value="P:siderophore transport"/>
    <property type="evidence" value="ECO:0007669"/>
    <property type="project" value="InterPro"/>
</dbReference>
<keyword evidence="8" id="KW-0677">Repeat</keyword>
<evidence type="ECO:0000256" key="1">
    <source>
        <dbReference type="ARBA" id="ARBA00004383"/>
    </source>
</evidence>
<dbReference type="PRINTS" id="PR01374">
    <property type="entry name" value="TONBPROTEIN"/>
</dbReference>
<dbReference type="InterPro" id="IPR051045">
    <property type="entry name" value="TonB-dependent_transducer"/>
</dbReference>
<comment type="subunit">
    <text evidence="12">Homodimer. Forms a complex with the accessory proteins ExbB and ExbD.</text>
</comment>
<evidence type="ECO:0000256" key="11">
    <source>
        <dbReference type="ARBA" id="ARBA00023136"/>
    </source>
</evidence>
<evidence type="ECO:0000256" key="8">
    <source>
        <dbReference type="ARBA" id="ARBA00022737"/>
    </source>
</evidence>
<feature type="region of interest" description="Disordered" evidence="14">
    <location>
        <begin position="92"/>
        <end position="238"/>
    </location>
</feature>
<keyword evidence="7" id="KW-0812">Transmembrane</keyword>
<reference evidence="17" key="2">
    <citation type="submission" date="2023-02" db="EMBL/GenBank/DDBJ databases">
        <title>Pectobacterium carotovorum subsp. carotovorum NBRC 12380.</title>
        <authorList>
            <person name="Ichikawa N."/>
            <person name="Sato H."/>
            <person name="Tonouchi N."/>
        </authorList>
    </citation>
    <scope>NUCLEOTIDE SEQUENCE</scope>
    <source>
        <strain evidence="17">NBRC 12380</strain>
    </source>
</reference>
<keyword evidence="6 13" id="KW-0997">Cell inner membrane</keyword>
<evidence type="ECO:0000313" key="17">
    <source>
        <dbReference type="EMBL" id="GLV71327.1"/>
    </source>
</evidence>
<dbReference type="AlphaFoldDB" id="A0AAI9PFK1"/>
<name>A0AAI9PFK1_PECCC</name>
<keyword evidence="13" id="KW-0735">Signal-anchor</keyword>
<comment type="caution">
    <text evidence="17">The sequence shown here is derived from an EMBL/GenBank/DDBJ whole genome shotgun (WGS) entry which is preliminary data.</text>
</comment>
<dbReference type="GO" id="GO:0030288">
    <property type="term" value="C:outer membrane-bounded periplasmic space"/>
    <property type="evidence" value="ECO:0007669"/>
    <property type="project" value="InterPro"/>
</dbReference>
<feature type="compositionally biased region" description="Basic and acidic residues" evidence="14">
    <location>
        <begin position="139"/>
        <end position="171"/>
    </location>
</feature>
<organism evidence="17 19">
    <name type="scientific">Pectobacterium carotovorum subsp. carotovorum</name>
    <name type="common">Erwinia carotovora subsp. carotovora</name>
    <dbReference type="NCBI Taxonomy" id="555"/>
    <lineage>
        <taxon>Bacteria</taxon>
        <taxon>Pseudomonadati</taxon>
        <taxon>Pseudomonadota</taxon>
        <taxon>Gammaproteobacteria</taxon>
        <taxon>Enterobacterales</taxon>
        <taxon>Pectobacteriaceae</taxon>
        <taxon>Pectobacterium</taxon>
    </lineage>
</organism>
<evidence type="ECO:0000256" key="5">
    <source>
        <dbReference type="ARBA" id="ARBA00022475"/>
    </source>
</evidence>
<sequence length="324" mass="34592">MSSENLQGALLGANRTGRSVLLGSRPLAHSYPTTTLTSDAPNWRSLAFFVLSCVAHAALALFFLLHSSPKESIEDMAGNAGGSMQVTMMAAAMAQQADSSPPAAESSDPPVVATQTVSLEQPISPPLPEHPNPVIKQPVIERKPVTPVAEKKPPVREKKQPEKKPESKPKEQQQQATQQQTEKKSESPVATNQTGDAPSLMQASAGMPGSAATAKAGESDSGQAARGAGKSNSQNFRALHRRVNYPSRAKALGVEGKVRVKFDITGSGTVTNVQILSETPDGVFGDDVVKDMARWRYRTEAPVENQVVSIVFKLNGHIRVDDQQ</sequence>
<keyword evidence="10" id="KW-1133">Transmembrane helix</keyword>
<feature type="domain" description="TonB C-terminal" evidence="15">
    <location>
        <begin position="230"/>
        <end position="321"/>
    </location>
</feature>
<keyword evidence="4 13" id="KW-0813">Transport</keyword>
<keyword evidence="5 13" id="KW-1003">Cell membrane</keyword>
<keyword evidence="11" id="KW-0472">Membrane</keyword>
<accession>A0AAI9PFK1</accession>
<dbReference type="GO" id="GO:0031992">
    <property type="term" value="F:energy transducer activity"/>
    <property type="evidence" value="ECO:0007669"/>
    <property type="project" value="InterPro"/>
</dbReference>
<evidence type="ECO:0000256" key="9">
    <source>
        <dbReference type="ARBA" id="ARBA00022927"/>
    </source>
</evidence>
<comment type="function">
    <text evidence="13">Interacts with outer membrane receptor proteins that carry out high-affinity binding and energy dependent uptake into the periplasmic space of specific substrates. It could act to transduce energy from the cytoplasmic membrane to specific energy-requiring processes in the outer membrane, resulting in the release into the periplasm of ligands bound by these outer membrane proteins.</text>
</comment>
<keyword evidence="18" id="KW-1185">Reference proteome</keyword>
<evidence type="ECO:0000256" key="12">
    <source>
        <dbReference type="ARBA" id="ARBA00025849"/>
    </source>
</evidence>
<dbReference type="Pfam" id="PF03544">
    <property type="entry name" value="TonB_C"/>
    <property type="match status" value="1"/>
</dbReference>
<comment type="similarity">
    <text evidence="2 13">Belongs to the TonB family.</text>
</comment>
<evidence type="ECO:0000256" key="4">
    <source>
        <dbReference type="ARBA" id="ARBA00022448"/>
    </source>
</evidence>
<dbReference type="SUPFAM" id="SSF74653">
    <property type="entry name" value="TolA/TonB C-terminal domain"/>
    <property type="match status" value="1"/>
</dbReference>
<feature type="compositionally biased region" description="Low complexity" evidence="14">
    <location>
        <begin position="92"/>
        <end position="113"/>
    </location>
</feature>
<dbReference type="NCBIfam" id="TIGR01352">
    <property type="entry name" value="tonB_Cterm"/>
    <property type="match status" value="1"/>
</dbReference>
<dbReference type="PROSITE" id="PS52015">
    <property type="entry name" value="TONB_CTD"/>
    <property type="match status" value="1"/>
</dbReference>
<dbReference type="Proteomes" id="UP001165145">
    <property type="component" value="Unassembled WGS sequence"/>
</dbReference>
<evidence type="ECO:0000256" key="10">
    <source>
        <dbReference type="ARBA" id="ARBA00022989"/>
    </source>
</evidence>
<evidence type="ECO:0000313" key="18">
    <source>
        <dbReference type="Proteomes" id="UP001058167"/>
    </source>
</evidence>
<keyword evidence="9 13" id="KW-0653">Protein transport</keyword>
<evidence type="ECO:0000256" key="3">
    <source>
        <dbReference type="ARBA" id="ARBA00022362"/>
    </source>
</evidence>
<evidence type="ECO:0000256" key="6">
    <source>
        <dbReference type="ARBA" id="ARBA00022519"/>
    </source>
</evidence>
<evidence type="ECO:0000313" key="16">
    <source>
        <dbReference type="EMBL" id="GKX48996.1"/>
    </source>
</evidence>
<dbReference type="Proteomes" id="UP001058167">
    <property type="component" value="Unassembled WGS sequence"/>
</dbReference>
<dbReference type="Gene3D" id="3.30.2420.10">
    <property type="entry name" value="TonB"/>
    <property type="match status" value="1"/>
</dbReference>
<comment type="subcellular location">
    <subcellularLocation>
        <location evidence="1 13">Cell inner membrane</location>
        <topology evidence="1 13">Single-pass membrane protein</topology>
        <orientation evidence="1 13">Periplasmic side</orientation>
    </subcellularLocation>
</comment>
<dbReference type="PANTHER" id="PTHR33446">
    <property type="entry name" value="PROTEIN TONB-RELATED"/>
    <property type="match status" value="1"/>
</dbReference>
<dbReference type="GO" id="GO:0055085">
    <property type="term" value="P:transmembrane transport"/>
    <property type="evidence" value="ECO:0007669"/>
    <property type="project" value="InterPro"/>
</dbReference>
<dbReference type="EMBL" id="BRLF01000011">
    <property type="protein sequence ID" value="GKX48996.1"/>
    <property type="molecule type" value="Genomic_DNA"/>
</dbReference>